<reference evidence="1" key="1">
    <citation type="journal article" date="2021" name="Genome Biol. Evol.">
        <title>The assembled and annotated genome of the fairy-ring fungus Marasmius oreades.</title>
        <authorList>
            <person name="Hiltunen M."/>
            <person name="Ament-Velasquez S.L."/>
            <person name="Johannesson H."/>
        </authorList>
    </citation>
    <scope>NUCLEOTIDE SEQUENCE</scope>
    <source>
        <strain evidence="1">03SP1</strain>
    </source>
</reference>
<name>A0A9P7RJT4_9AGAR</name>
<keyword evidence="2" id="KW-1185">Reference proteome</keyword>
<accession>A0A9P7RJT4</accession>
<sequence length="363" mass="41566">MAERLELLLKSSPHLALLIKDLHIIEESELCIWGSWLTDDESLPFILPLLVNLERFHIANDRIYPGDIYLTHLPKPVQEAFFATWRSPKLTHIAMAGIRFVSFKDVLSVISHSSHSVRNIALCKVDGDDEVEVNGQLVILGPSSPRGIDSLTFKPCLDRRSTEFYTWLLNPEARFELSSLRKLHFYIGGESTFKKDLSFFRHILMASPSIEELHIAMNYLYGNMWTDSGPHVPVDISSIRVLHLAVDVFDCLPVLDWWCDNLTSTPALALKEFEIYTVPGYTSLCETALDSVPEWKRLDEILTSVYQDINLKIRLLSLSAGNLFVVAEDLRLGFPRLRGKGRLEVDRVDKVERWRQVDGVYWL</sequence>
<gene>
    <name evidence="1" type="ORF">E1B28_002915</name>
</gene>
<dbReference type="OrthoDB" id="2933238at2759"/>
<evidence type="ECO:0000313" key="2">
    <source>
        <dbReference type="Proteomes" id="UP001049176"/>
    </source>
</evidence>
<dbReference type="KEGG" id="more:E1B28_002915"/>
<protein>
    <submittedName>
        <fullName evidence="1">Uncharacterized protein</fullName>
    </submittedName>
</protein>
<proteinExistence type="predicted"/>
<dbReference type="RefSeq" id="XP_043001820.1">
    <property type="nucleotide sequence ID" value="XM_043159866.1"/>
</dbReference>
<dbReference type="GeneID" id="66071991"/>
<comment type="caution">
    <text evidence="1">The sequence shown here is derived from an EMBL/GenBank/DDBJ whole genome shotgun (WGS) entry which is preliminary data.</text>
</comment>
<dbReference type="EMBL" id="CM032191">
    <property type="protein sequence ID" value="KAG7085349.1"/>
    <property type="molecule type" value="Genomic_DNA"/>
</dbReference>
<evidence type="ECO:0000313" key="1">
    <source>
        <dbReference type="EMBL" id="KAG7085349.1"/>
    </source>
</evidence>
<organism evidence="1 2">
    <name type="scientific">Marasmius oreades</name>
    <name type="common">fairy-ring Marasmius</name>
    <dbReference type="NCBI Taxonomy" id="181124"/>
    <lineage>
        <taxon>Eukaryota</taxon>
        <taxon>Fungi</taxon>
        <taxon>Dikarya</taxon>
        <taxon>Basidiomycota</taxon>
        <taxon>Agaricomycotina</taxon>
        <taxon>Agaricomycetes</taxon>
        <taxon>Agaricomycetidae</taxon>
        <taxon>Agaricales</taxon>
        <taxon>Marasmiineae</taxon>
        <taxon>Marasmiaceae</taxon>
        <taxon>Marasmius</taxon>
    </lineage>
</organism>
<dbReference type="Proteomes" id="UP001049176">
    <property type="component" value="Chromosome 11"/>
</dbReference>
<dbReference type="AlphaFoldDB" id="A0A9P7RJT4"/>